<dbReference type="EMBL" id="JBHSYS010000002">
    <property type="protein sequence ID" value="MFC6957189.1"/>
    <property type="molecule type" value="Genomic_DNA"/>
</dbReference>
<sequence>MSFVLKMMIAAYLPDPDEYREQGQWWFSAVADKLFGDDFGTFRVAAQTGIAGGYVAGTKLRIGSYQFDDGILDALEIPYSEGWISDLAQVLTRRAGAVSLMTGQFAGNDRIYACDAEMTTLSVGHGEFARDSGWVSFSAVIISEVSDPARRIEIYEHWTDFLAVSMPRLGGDYGQIARHRKSHQYSALETEIRMPSTSKRTRVLGGYCLRGYEWVTACGPAVAQRLGGEKALRESGAFERVQPLGHGGLLFRATPTIEDLDEPTLRRIYPVLAPVLIPGTPTVHPRASKFKGGHIPVIYGVDAADFGSSVPPELDPDGLGMGAGY</sequence>
<proteinExistence type="predicted"/>
<dbReference type="Proteomes" id="UP001596470">
    <property type="component" value="Unassembled WGS sequence"/>
</dbReference>
<gene>
    <name evidence="1" type="ORF">ACFQS3_08290</name>
</gene>
<accession>A0ABW2D4W6</accession>
<dbReference type="RefSeq" id="WP_382348326.1">
    <property type="nucleotide sequence ID" value="NZ_JBHMBP010000002.1"/>
</dbReference>
<reference evidence="2" key="1">
    <citation type="journal article" date="2019" name="Int. J. Syst. Evol. Microbiol.">
        <title>The Global Catalogue of Microorganisms (GCM) 10K type strain sequencing project: providing services to taxonomists for standard genome sequencing and annotation.</title>
        <authorList>
            <consortium name="The Broad Institute Genomics Platform"/>
            <consortium name="The Broad Institute Genome Sequencing Center for Infectious Disease"/>
            <person name="Wu L."/>
            <person name="Ma J."/>
        </authorList>
    </citation>
    <scope>NUCLEOTIDE SEQUENCE [LARGE SCALE GENOMIC DNA]</scope>
    <source>
        <strain evidence="2">KACC 12634</strain>
    </source>
</reference>
<protein>
    <submittedName>
        <fullName evidence="1">Uncharacterized protein</fullName>
    </submittedName>
</protein>
<evidence type="ECO:0000313" key="2">
    <source>
        <dbReference type="Proteomes" id="UP001596470"/>
    </source>
</evidence>
<comment type="caution">
    <text evidence="1">The sequence shown here is derived from an EMBL/GenBank/DDBJ whole genome shotgun (WGS) entry which is preliminary data.</text>
</comment>
<evidence type="ECO:0000313" key="1">
    <source>
        <dbReference type="EMBL" id="MFC6957189.1"/>
    </source>
</evidence>
<name>A0ABW2D4W6_9ACTN</name>
<organism evidence="1 2">
    <name type="scientific">Glycomyces mayteni</name>
    <dbReference type="NCBI Taxonomy" id="543887"/>
    <lineage>
        <taxon>Bacteria</taxon>
        <taxon>Bacillati</taxon>
        <taxon>Actinomycetota</taxon>
        <taxon>Actinomycetes</taxon>
        <taxon>Glycomycetales</taxon>
        <taxon>Glycomycetaceae</taxon>
        <taxon>Glycomyces</taxon>
    </lineage>
</organism>
<keyword evidence="2" id="KW-1185">Reference proteome</keyword>